<dbReference type="AlphaFoldDB" id="A0A397P6Z2"/>
<dbReference type="EMBL" id="QXDC01000003">
    <property type="protein sequence ID" value="RIA44063.1"/>
    <property type="molecule type" value="Genomic_DNA"/>
</dbReference>
<dbReference type="Proteomes" id="UP000266568">
    <property type="component" value="Unassembled WGS sequence"/>
</dbReference>
<evidence type="ECO:0000313" key="2">
    <source>
        <dbReference type="EMBL" id="RIA44063.1"/>
    </source>
</evidence>
<protein>
    <submittedName>
        <fullName evidence="2">Uncharacterized protein</fullName>
    </submittedName>
</protein>
<comment type="caution">
    <text evidence="2">The sequence shown here is derived from an EMBL/GenBank/DDBJ whole genome shotgun (WGS) entry which is preliminary data.</text>
</comment>
<feature type="transmembrane region" description="Helical" evidence="1">
    <location>
        <begin position="46"/>
        <end position="66"/>
    </location>
</feature>
<name>A0A397P6Z2_9SPHN</name>
<keyword evidence="1" id="KW-0472">Membrane</keyword>
<keyword evidence="1" id="KW-1133">Transmembrane helix</keyword>
<feature type="transmembrane region" description="Helical" evidence="1">
    <location>
        <begin position="21"/>
        <end position="40"/>
    </location>
</feature>
<keyword evidence="1" id="KW-0812">Transmembrane</keyword>
<proteinExistence type="predicted"/>
<sequence>MKLLKDLLFTRGNVSLDIARTMSAISVLAFWGGVFWQLSARGEFDPVGVGGGCAAIFAAAAGWIHFRQKQEGGGQ</sequence>
<keyword evidence="3" id="KW-1185">Reference proteome</keyword>
<dbReference type="OrthoDB" id="7605571at2"/>
<accession>A0A397P6Z2</accession>
<reference evidence="2 3" key="1">
    <citation type="submission" date="2018-08" db="EMBL/GenBank/DDBJ databases">
        <title>Genomic Encyclopedia of Type Strains, Phase IV (KMG-IV): sequencing the most valuable type-strain genomes for metagenomic binning, comparative biology and taxonomic classification.</title>
        <authorList>
            <person name="Goeker M."/>
        </authorList>
    </citation>
    <scope>NUCLEOTIDE SEQUENCE [LARGE SCALE GENOMIC DNA]</scope>
    <source>
        <strain evidence="2 3">DSM 25527</strain>
    </source>
</reference>
<organism evidence="2 3">
    <name type="scientific">Hephaestia caeni</name>
    <dbReference type="NCBI Taxonomy" id="645617"/>
    <lineage>
        <taxon>Bacteria</taxon>
        <taxon>Pseudomonadati</taxon>
        <taxon>Pseudomonadota</taxon>
        <taxon>Alphaproteobacteria</taxon>
        <taxon>Sphingomonadales</taxon>
        <taxon>Sphingomonadaceae</taxon>
        <taxon>Hephaestia</taxon>
    </lineage>
</organism>
<dbReference type="RefSeq" id="WP_119035827.1">
    <property type="nucleotide sequence ID" value="NZ_QXDC01000003.1"/>
</dbReference>
<evidence type="ECO:0000313" key="3">
    <source>
        <dbReference type="Proteomes" id="UP000266568"/>
    </source>
</evidence>
<gene>
    <name evidence="2" type="ORF">DFR49_2299</name>
</gene>
<evidence type="ECO:0000256" key="1">
    <source>
        <dbReference type="SAM" id="Phobius"/>
    </source>
</evidence>